<keyword evidence="2" id="KW-0472">Membrane</keyword>
<dbReference type="SUPFAM" id="SSF82866">
    <property type="entry name" value="Multidrug efflux transporter AcrB transmembrane domain"/>
    <property type="match status" value="2"/>
</dbReference>
<dbReference type="Pfam" id="PF00873">
    <property type="entry name" value="ACR_tran"/>
    <property type="match status" value="1"/>
</dbReference>
<gene>
    <name evidence="3" type="ORF">NGM99_13485</name>
</gene>
<dbReference type="PANTHER" id="PTHR32063:SF77">
    <property type="entry name" value="ACR FAMILY TRANSPORT PROTEIN"/>
    <property type="match status" value="1"/>
</dbReference>
<feature type="transmembrane region" description="Helical" evidence="2">
    <location>
        <begin position="942"/>
        <end position="961"/>
    </location>
</feature>
<reference evidence="3 4" key="1">
    <citation type="submission" date="2022-06" db="EMBL/GenBank/DDBJ databases">
        <title>Mesorhizobium sp. strain RP14 Genome sequencing and assembly.</title>
        <authorList>
            <person name="Kim I."/>
        </authorList>
    </citation>
    <scope>NUCLEOTIDE SEQUENCE [LARGE SCALE GENOMIC DNA]</scope>
    <source>
        <strain evidence="4">RP14(2022)</strain>
    </source>
</reference>
<dbReference type="EMBL" id="JAMXQS010000006">
    <property type="protein sequence ID" value="MCO6050792.1"/>
    <property type="molecule type" value="Genomic_DNA"/>
</dbReference>
<feature type="transmembrane region" description="Helical" evidence="2">
    <location>
        <begin position="389"/>
        <end position="411"/>
    </location>
</feature>
<evidence type="ECO:0000256" key="1">
    <source>
        <dbReference type="SAM" id="MobiDB-lite"/>
    </source>
</evidence>
<organism evidence="3 4">
    <name type="scientific">Mesorhizobium liriopis</name>
    <dbReference type="NCBI Taxonomy" id="2953882"/>
    <lineage>
        <taxon>Bacteria</taxon>
        <taxon>Pseudomonadati</taxon>
        <taxon>Pseudomonadota</taxon>
        <taxon>Alphaproteobacteria</taxon>
        <taxon>Hyphomicrobiales</taxon>
        <taxon>Phyllobacteriaceae</taxon>
        <taxon>Mesorhizobium</taxon>
    </lineage>
</organism>
<dbReference type="RefSeq" id="WP_252819725.1">
    <property type="nucleotide sequence ID" value="NZ_JAMXQS010000006.1"/>
</dbReference>
<name>A0ABT1C7I1_9HYPH</name>
<dbReference type="Proteomes" id="UP001205906">
    <property type="component" value="Unassembled WGS sequence"/>
</dbReference>
<keyword evidence="4" id="KW-1185">Reference proteome</keyword>
<feature type="transmembrane region" description="Helical" evidence="2">
    <location>
        <begin position="463"/>
        <end position="490"/>
    </location>
</feature>
<dbReference type="Gene3D" id="3.30.2090.10">
    <property type="entry name" value="Multidrug efflux transporter AcrB TolC docking domain, DN and DC subdomains"/>
    <property type="match status" value="2"/>
</dbReference>
<feature type="transmembrane region" description="Helical" evidence="2">
    <location>
        <begin position="431"/>
        <end position="451"/>
    </location>
</feature>
<feature type="transmembrane region" description="Helical" evidence="2">
    <location>
        <begin position="896"/>
        <end position="921"/>
    </location>
</feature>
<dbReference type="Gene3D" id="3.30.70.1440">
    <property type="entry name" value="Multidrug efflux transporter AcrB pore domain"/>
    <property type="match status" value="1"/>
</dbReference>
<feature type="transmembrane region" description="Helical" evidence="2">
    <location>
        <begin position="360"/>
        <end position="377"/>
    </location>
</feature>
<dbReference type="Gene3D" id="1.20.1640.10">
    <property type="entry name" value="Multidrug efflux transporter AcrB transmembrane domain"/>
    <property type="match status" value="2"/>
</dbReference>
<keyword evidence="2" id="KW-1133">Transmembrane helix</keyword>
<accession>A0ABT1C7I1</accession>
<protein>
    <submittedName>
        <fullName evidence="3">Efflux RND transporter permease subunit</fullName>
    </submittedName>
</protein>
<dbReference type="Gene3D" id="3.30.70.1430">
    <property type="entry name" value="Multidrug efflux transporter AcrB pore domain"/>
    <property type="match status" value="2"/>
</dbReference>
<dbReference type="InterPro" id="IPR001036">
    <property type="entry name" value="Acrflvin-R"/>
</dbReference>
<dbReference type="PANTHER" id="PTHR32063">
    <property type="match status" value="1"/>
</dbReference>
<evidence type="ECO:0000313" key="3">
    <source>
        <dbReference type="EMBL" id="MCO6050792.1"/>
    </source>
</evidence>
<comment type="caution">
    <text evidence="3">The sequence shown here is derived from an EMBL/GenBank/DDBJ whole genome shotgun (WGS) entry which is preliminary data.</text>
</comment>
<dbReference type="SUPFAM" id="SSF82693">
    <property type="entry name" value="Multidrug efflux transporter AcrB pore domain, PN1, PN2, PC1 and PC2 subdomains"/>
    <property type="match status" value="3"/>
</dbReference>
<feature type="transmembrane region" description="Helical" evidence="2">
    <location>
        <begin position="840"/>
        <end position="863"/>
    </location>
</feature>
<proteinExistence type="predicted"/>
<sequence>MNWNFSAWSIRNPIPPILLFLVLMALGVMSFMTLPVTRFPNIDVPLVAVTVVDPGVAPSELETQVSKKVEDAVANLTGVKNVTTNITEGQSQTLIEFRLEVDTQTAVNDVKDAVERIRTDLPATSETPIVNRIDVEGQAIVTYAVASPGKTIEELSWFVDDTVIRKLQGQKGVARVDRYGGVTREIKVELDPDRLSALNVTASDVNRALLASNVDLTGGNAKFADREQTIRTLGGAKTIGDLRALDIPLTGGRTVRLSEIATVTDSWSDPVSFARIGDQTVVSFGVFRGKGESDVDVSNRVEAAIADLQAAHPEVKISKVDDSVSYTVGNFDSAMETLLEGAILSVVVVFLFLRDVRATLVSAVALPLSIIPAFWALDMLGFSLNLVSLLGITLVVGILVDDAIVEIENIVRHVKMGKSAYRASLEAADEIGLAVIAISATIMAVFAPVSFMGGIAGQYFKQFGLTVAIAVFFSLLVARLITPMLAAYFLREHGHEEPKPGFVLRGYLSLLRGTLRFRWLTLFAGIGFFAVSMYAMQFLPSGFIPREDASRIVFSLELPPGSRLEDTRRVTDEASKAVRDTDGVEGVYVVGGASPTGTLETRRATLVADLVHKSERDVTQAQIEETLLAKLAQIPDLRAYFVNDRGERTLSVGIMGTDGQALDEAARKVQSEMAQTGQFRAISSNAALDRPEVVVVPDLDRLAQLGISTQTLSQTLRVATIGDIDENLAKFTVGDRQIPIRVQLTEQARDDLSVVSALPVPTPSGVAVPLSSVAEIRFGQGPSAIARYNRERRVLIGADLPPGIEVGQGLATVMALPEVKNLPAGIRVQEAGDAEVMGEVFSGFATAMMTGLMLVLVVLILLFGSVFHSFTILGSLPLAVGGVAAALLLTHSAVSMPVVIGILMLMGIVTKNAIMLVDFAVEEVKQGIPRHEAIVDAGRKRARPIVMTTIAMSAGMIPAAMALGDGGEFRAPMAVAVIGGLLVSTFLSLVFVPSFYTIMDDAAIQTARLFRWAVRPNRRDEPDEDLGEPSNVHALRRGDHGMPIAAE</sequence>
<feature type="transmembrane region" description="Helical" evidence="2">
    <location>
        <begin position="870"/>
        <end position="890"/>
    </location>
</feature>
<evidence type="ECO:0000256" key="2">
    <source>
        <dbReference type="SAM" id="Phobius"/>
    </source>
</evidence>
<dbReference type="SUPFAM" id="SSF82714">
    <property type="entry name" value="Multidrug efflux transporter AcrB TolC docking domain, DN and DC subdomains"/>
    <property type="match status" value="2"/>
</dbReference>
<dbReference type="PRINTS" id="PR00702">
    <property type="entry name" value="ACRIFLAVINRP"/>
</dbReference>
<evidence type="ECO:0000313" key="4">
    <source>
        <dbReference type="Proteomes" id="UP001205906"/>
    </source>
</evidence>
<feature type="transmembrane region" description="Helical" evidence="2">
    <location>
        <begin position="973"/>
        <end position="998"/>
    </location>
</feature>
<dbReference type="Gene3D" id="3.30.70.1320">
    <property type="entry name" value="Multidrug efflux transporter AcrB pore domain like"/>
    <property type="match status" value="1"/>
</dbReference>
<dbReference type="InterPro" id="IPR027463">
    <property type="entry name" value="AcrB_DN_DC_subdom"/>
</dbReference>
<feature type="transmembrane region" description="Helical" evidence="2">
    <location>
        <begin position="334"/>
        <end position="353"/>
    </location>
</feature>
<feature type="transmembrane region" description="Helical" evidence="2">
    <location>
        <begin position="517"/>
        <end position="536"/>
    </location>
</feature>
<keyword evidence="2" id="KW-0812">Transmembrane</keyword>
<feature type="region of interest" description="Disordered" evidence="1">
    <location>
        <begin position="1018"/>
        <end position="1047"/>
    </location>
</feature>